<dbReference type="Proteomes" id="UP001165064">
    <property type="component" value="Unassembled WGS sequence"/>
</dbReference>
<organism evidence="1 2">
    <name type="scientific">Ambrosiozyma monospora</name>
    <name type="common">Yeast</name>
    <name type="synonym">Endomycopsis monosporus</name>
    <dbReference type="NCBI Taxonomy" id="43982"/>
    <lineage>
        <taxon>Eukaryota</taxon>
        <taxon>Fungi</taxon>
        <taxon>Dikarya</taxon>
        <taxon>Ascomycota</taxon>
        <taxon>Saccharomycotina</taxon>
        <taxon>Pichiomycetes</taxon>
        <taxon>Pichiales</taxon>
        <taxon>Pichiaceae</taxon>
        <taxon>Ambrosiozyma</taxon>
    </lineage>
</organism>
<gene>
    <name evidence="1" type="ORF">Amon02_001110500</name>
</gene>
<accession>A0ACB5U3W3</accession>
<proteinExistence type="predicted"/>
<reference evidence="1" key="1">
    <citation type="submission" date="2023-04" db="EMBL/GenBank/DDBJ databases">
        <title>Ambrosiozyma monospora NBRC 10751.</title>
        <authorList>
            <person name="Ichikawa N."/>
            <person name="Sato H."/>
            <person name="Tonouchi N."/>
        </authorList>
    </citation>
    <scope>NUCLEOTIDE SEQUENCE</scope>
    <source>
        <strain evidence="1">NBRC 10751</strain>
    </source>
</reference>
<keyword evidence="2" id="KW-1185">Reference proteome</keyword>
<comment type="caution">
    <text evidence="1">The sequence shown here is derived from an EMBL/GenBank/DDBJ whole genome shotgun (WGS) entry which is preliminary data.</text>
</comment>
<evidence type="ECO:0000313" key="2">
    <source>
        <dbReference type="Proteomes" id="UP001165064"/>
    </source>
</evidence>
<protein>
    <submittedName>
        <fullName evidence="1">Unnamed protein product</fullName>
    </submittedName>
</protein>
<evidence type="ECO:0000313" key="1">
    <source>
        <dbReference type="EMBL" id="GMF00852.1"/>
    </source>
</evidence>
<name>A0ACB5U3W3_AMBMO</name>
<dbReference type="EMBL" id="BSXS01011587">
    <property type="protein sequence ID" value="GMF00852.1"/>
    <property type="molecule type" value="Genomic_DNA"/>
</dbReference>
<sequence>MTKTVILLKNKTVPKDTYETNLLANSHNPIFLPLLTHTPQNQPEILRFLKSSAFLNDFKAFIITSQRCVEALDLLIQVLRREKFDQLQKVLEKPAYTVGPTTMKILKELGFVDVRGGGNAGNGSVLADLIAGDDLFANFDGKDEEDAEVKNVLFLTGEIRRDIIPKKLAAAGFQLTEMVAYRTEPIDDIVSRRYR</sequence>